<feature type="domain" description="NTP pyrophosphohydrolase MazG-like" evidence="5">
    <location>
        <begin position="161"/>
        <end position="222"/>
    </location>
</feature>
<dbReference type="GO" id="GO:0006950">
    <property type="term" value="P:response to stress"/>
    <property type="evidence" value="ECO:0007669"/>
    <property type="project" value="UniProtKB-ARBA"/>
</dbReference>
<proteinExistence type="inferred from homology"/>
<dbReference type="GO" id="GO:0046047">
    <property type="term" value="P:TTP catabolic process"/>
    <property type="evidence" value="ECO:0007669"/>
    <property type="project" value="TreeGrafter"/>
</dbReference>
<dbReference type="GO" id="GO:0047693">
    <property type="term" value="F:ATP diphosphatase activity"/>
    <property type="evidence" value="ECO:0007669"/>
    <property type="project" value="UniProtKB-EC"/>
</dbReference>
<keyword evidence="6" id="KW-0378">Hydrolase</keyword>
<dbReference type="AlphaFoldDB" id="A0A7U4QLZ3"/>
<feature type="domain" description="NTP pyrophosphohydrolase MazG-like" evidence="5">
    <location>
        <begin position="26"/>
        <end position="99"/>
    </location>
</feature>
<accession>A0A7U4QLZ3</accession>
<dbReference type="FunFam" id="1.10.287.1080:FF:000001">
    <property type="entry name" value="Nucleoside triphosphate pyrophosphohydrolase"/>
    <property type="match status" value="1"/>
</dbReference>
<evidence type="ECO:0000256" key="1">
    <source>
        <dbReference type="ARBA" id="ARBA00052141"/>
    </source>
</evidence>
<organism evidence="6 7">
    <name type="scientific">Desulfofervidus auxilii</name>
    <dbReference type="NCBI Taxonomy" id="1621989"/>
    <lineage>
        <taxon>Bacteria</taxon>
        <taxon>Pseudomonadati</taxon>
        <taxon>Thermodesulfobacteriota</taxon>
        <taxon>Candidatus Desulfofervidia</taxon>
        <taxon>Candidatus Desulfofervidales</taxon>
        <taxon>Candidatus Desulfofervidaceae</taxon>
        <taxon>Candidatus Desulfofervidus</taxon>
    </lineage>
</organism>
<dbReference type="GO" id="GO:0046052">
    <property type="term" value="P:UTP catabolic process"/>
    <property type="evidence" value="ECO:0007669"/>
    <property type="project" value="TreeGrafter"/>
</dbReference>
<dbReference type="PANTHER" id="PTHR30522:SF0">
    <property type="entry name" value="NUCLEOSIDE TRIPHOSPHATE PYROPHOSPHOHYDROLASE"/>
    <property type="match status" value="1"/>
</dbReference>
<dbReference type="CDD" id="cd11529">
    <property type="entry name" value="NTP-PPase_MazG_Cterm"/>
    <property type="match status" value="1"/>
</dbReference>
<dbReference type="EC" id="3.6.1.8" evidence="3"/>
<name>A0A7U4QLZ3_DESA2</name>
<dbReference type="InterPro" id="IPR048015">
    <property type="entry name" value="NTP-PPase_MazG-like_N"/>
</dbReference>
<dbReference type="NCBIfam" id="TIGR00444">
    <property type="entry name" value="mazG"/>
    <property type="match status" value="1"/>
</dbReference>
<dbReference type="NCBIfam" id="NF007113">
    <property type="entry name" value="PRK09562.1"/>
    <property type="match status" value="1"/>
</dbReference>
<evidence type="ECO:0000256" key="2">
    <source>
        <dbReference type="ARBA" id="ARBA00061115"/>
    </source>
</evidence>
<evidence type="ECO:0000259" key="5">
    <source>
        <dbReference type="Pfam" id="PF03819"/>
    </source>
</evidence>
<dbReference type="EMBL" id="CP013015">
    <property type="protein sequence ID" value="AMM41802.1"/>
    <property type="molecule type" value="Genomic_DNA"/>
</dbReference>
<dbReference type="KEGG" id="daw:HS1_002010"/>
<evidence type="ECO:0000313" key="6">
    <source>
        <dbReference type="EMBL" id="AMM41802.1"/>
    </source>
</evidence>
<keyword evidence="7" id="KW-1185">Reference proteome</keyword>
<dbReference type="GO" id="GO:0046081">
    <property type="term" value="P:dUTP catabolic process"/>
    <property type="evidence" value="ECO:0007669"/>
    <property type="project" value="TreeGrafter"/>
</dbReference>
<dbReference type="Proteomes" id="UP000070560">
    <property type="component" value="Chromosome"/>
</dbReference>
<protein>
    <recommendedName>
        <fullName evidence="4">Nucleoside triphosphate pyrophosphohydrolase</fullName>
        <ecNumber evidence="3">3.6.1.8</ecNumber>
    </recommendedName>
</protein>
<dbReference type="GO" id="GO:0046061">
    <property type="term" value="P:dATP catabolic process"/>
    <property type="evidence" value="ECO:0007669"/>
    <property type="project" value="TreeGrafter"/>
</dbReference>
<gene>
    <name evidence="6" type="ORF">HS1_002010</name>
</gene>
<dbReference type="InterPro" id="IPR048011">
    <property type="entry name" value="NTP-PPase_MazG-like_C"/>
</dbReference>
<dbReference type="Pfam" id="PF03819">
    <property type="entry name" value="MazG"/>
    <property type="match status" value="2"/>
</dbReference>
<dbReference type="RefSeq" id="WP_066064859.1">
    <property type="nucleotide sequence ID" value="NZ_CP013015.1"/>
</dbReference>
<dbReference type="InterPro" id="IPR011551">
    <property type="entry name" value="NTP_PyrPHydrolase_MazG"/>
</dbReference>
<evidence type="ECO:0000256" key="3">
    <source>
        <dbReference type="ARBA" id="ARBA00066372"/>
    </source>
</evidence>
<dbReference type="SUPFAM" id="SSF101386">
    <property type="entry name" value="all-alpha NTP pyrophosphatases"/>
    <property type="match status" value="2"/>
</dbReference>
<dbReference type="OrthoDB" id="9808939at2"/>
<sequence>MAEISKLEQIVASLRGKHGCPWDKKQTSQTLKKYLLEEVYELIEAIEEEKTEEVKEELGDVLFILVFLAHIYKEQGCFDLEKVIDLVSEKMIRRHPHVFGDIRTNDIAEIRARWEEIKDSEKPERNSVLDGISKALPALTLAYKIGEKAAKVGFDWERLEGVLEKVAEETQEFKRALNTNNIEKIKEELGDILFSWVNVARLLKIQPEDALRQTIKKFKRRFKLMENEFKRQGKSIQNASLEEMDAFWEQIKKQDDIS</sequence>
<comment type="catalytic activity">
    <reaction evidence="1">
        <text>ATP + H2O = AMP + diphosphate + H(+)</text>
        <dbReference type="Rhea" id="RHEA:14245"/>
        <dbReference type="ChEBI" id="CHEBI:15377"/>
        <dbReference type="ChEBI" id="CHEBI:15378"/>
        <dbReference type="ChEBI" id="CHEBI:30616"/>
        <dbReference type="ChEBI" id="CHEBI:33019"/>
        <dbReference type="ChEBI" id="CHEBI:456215"/>
        <dbReference type="EC" id="3.6.1.8"/>
    </reaction>
</comment>
<dbReference type="Gene3D" id="1.10.287.1080">
    <property type="entry name" value="MazG-like"/>
    <property type="match status" value="2"/>
</dbReference>
<dbReference type="GO" id="GO:0046076">
    <property type="term" value="P:dTTP catabolic process"/>
    <property type="evidence" value="ECO:0007669"/>
    <property type="project" value="TreeGrafter"/>
</dbReference>
<dbReference type="InterPro" id="IPR004518">
    <property type="entry name" value="MazG-like_dom"/>
</dbReference>
<dbReference type="GO" id="GO:0006203">
    <property type="term" value="P:dGTP catabolic process"/>
    <property type="evidence" value="ECO:0007669"/>
    <property type="project" value="TreeGrafter"/>
</dbReference>
<dbReference type="CDD" id="cd11528">
    <property type="entry name" value="NTP-PPase_MazG_Nterm"/>
    <property type="match status" value="1"/>
</dbReference>
<evidence type="ECO:0000256" key="4">
    <source>
        <dbReference type="ARBA" id="ARBA00074799"/>
    </source>
</evidence>
<dbReference type="FunFam" id="1.10.287.1080:FF:000003">
    <property type="entry name" value="Nucleoside triphosphate pyrophosphohydrolase"/>
    <property type="match status" value="1"/>
</dbReference>
<dbReference type="PANTHER" id="PTHR30522">
    <property type="entry name" value="NUCLEOSIDE TRIPHOSPHATE PYROPHOSPHOHYDROLASE"/>
    <property type="match status" value="1"/>
</dbReference>
<comment type="similarity">
    <text evidence="2">Belongs to the nucleoside triphosphate pyrophosphohydrolase family.</text>
</comment>
<evidence type="ECO:0000313" key="7">
    <source>
        <dbReference type="Proteomes" id="UP000070560"/>
    </source>
</evidence>
<reference evidence="6 7" key="1">
    <citation type="submission" date="2015-10" db="EMBL/GenBank/DDBJ databases">
        <title>Candidatus Desulfofervidus auxilii, a hydrogenotrophic sulfate-reducing bacterium involved in the thermophilic anaerobic oxidation of methane.</title>
        <authorList>
            <person name="Krukenberg V."/>
            <person name="Richter M."/>
            <person name="Wegener G."/>
        </authorList>
    </citation>
    <scope>NUCLEOTIDE SEQUENCE [LARGE SCALE GENOMIC DNA]</scope>
    <source>
        <strain evidence="6 7">HS1</strain>
    </source>
</reference>